<evidence type="ECO:0000313" key="2">
    <source>
        <dbReference type="EMBL" id="AWH87650.1"/>
    </source>
</evidence>
<dbReference type="CDD" id="cd09756">
    <property type="entry name" value="Cas5_I-E"/>
    <property type="match status" value="1"/>
</dbReference>
<organism evidence="2 3">
    <name type="scientific">Limnobaculum parvum</name>
    <dbReference type="NCBI Taxonomy" id="2172103"/>
    <lineage>
        <taxon>Bacteria</taxon>
        <taxon>Pseudomonadati</taxon>
        <taxon>Pseudomonadota</taxon>
        <taxon>Gammaproteobacteria</taxon>
        <taxon>Enterobacterales</taxon>
        <taxon>Budviciaceae</taxon>
        <taxon>Limnobaculum</taxon>
    </lineage>
</organism>
<sequence length="244" mass="28078">MSQYLLFQIYSPFVSWGEAAVGEVRHTSSVPSRSALLGILAAALGIRRDEEQRLAVFNQHYEFAVRPYLSREQWLRDYQTIEVPKENRKRHYFTRRDELTLAPDELNTMLTFREYHTDAFYFIAVRETVGAPVGLDKVADALRNPVFPLYFGRKSCPPALPLSPQILQGTLSDVLCQALEHALLNNDSPLFTLLSGENDLCYWEGEHEGMTVVETRQRSDQPLSRQRWQFTTRLQHSGNIKGDE</sequence>
<protein>
    <submittedName>
        <fullName evidence="2">Type I-E CRISPR-associated protein Cas5/CasD</fullName>
    </submittedName>
</protein>
<dbReference type="GO" id="GO:0003723">
    <property type="term" value="F:RNA binding"/>
    <property type="evidence" value="ECO:0007669"/>
    <property type="project" value="InterPro"/>
</dbReference>
<keyword evidence="1" id="KW-0051">Antiviral defense</keyword>
<dbReference type="Gene3D" id="3.30.70.2660">
    <property type="match status" value="1"/>
</dbReference>
<gene>
    <name evidence="2" type="primary">cas5e</name>
    <name evidence="2" type="ORF">HYN51_03145</name>
</gene>
<dbReference type="InterPro" id="IPR010147">
    <property type="entry name" value="CRISPR-assoc_prot_CasD"/>
</dbReference>
<evidence type="ECO:0000256" key="1">
    <source>
        <dbReference type="ARBA" id="ARBA00023118"/>
    </source>
</evidence>
<dbReference type="NCBIfam" id="TIGR01868">
    <property type="entry name" value="casD_Cas5e"/>
    <property type="match status" value="1"/>
</dbReference>
<dbReference type="AlphaFoldDB" id="A0A2Y9TVU2"/>
<evidence type="ECO:0000313" key="3">
    <source>
        <dbReference type="Proteomes" id="UP000244908"/>
    </source>
</evidence>
<dbReference type="InterPro" id="IPR021124">
    <property type="entry name" value="CRISPR-assoc_prot_Cas5"/>
</dbReference>
<dbReference type="GO" id="GO:0043571">
    <property type="term" value="P:maintenance of CRISPR repeat elements"/>
    <property type="evidence" value="ECO:0007669"/>
    <property type="project" value="InterPro"/>
</dbReference>
<dbReference type="Pfam" id="PF09704">
    <property type="entry name" value="Cas_Cas5d"/>
    <property type="match status" value="1"/>
</dbReference>
<dbReference type="KEGG" id="lpv:HYN51_03145"/>
<dbReference type="OrthoDB" id="5704083at2"/>
<dbReference type="GO" id="GO:0051607">
    <property type="term" value="P:defense response to virus"/>
    <property type="evidence" value="ECO:0007669"/>
    <property type="project" value="UniProtKB-KW"/>
</dbReference>
<accession>A0A2Y9TVU2</accession>
<dbReference type="NCBIfam" id="TIGR02593">
    <property type="entry name" value="CRISPR_cas5"/>
    <property type="match status" value="1"/>
</dbReference>
<name>A0A2Y9TVU2_9GAMM</name>
<dbReference type="RefSeq" id="WP_108899738.1">
    <property type="nucleotide sequence ID" value="NZ_CP029185.2"/>
</dbReference>
<reference evidence="2 3" key="1">
    <citation type="journal article" date="2019" name="Int. J. Syst. Evol. Microbiol.">
        <title>Limnobaculum parvum gen. nov., sp. nov., isolated from a freshwater lake.</title>
        <authorList>
            <person name="Baek C."/>
            <person name="Shin S.K."/>
            <person name="Yi H."/>
        </authorList>
    </citation>
    <scope>NUCLEOTIDE SEQUENCE [LARGE SCALE GENOMIC DNA]</scope>
    <source>
        <strain evidence="2 3">HYN0051</strain>
    </source>
</reference>
<keyword evidence="3" id="KW-1185">Reference proteome</keyword>
<dbReference type="InterPro" id="IPR013422">
    <property type="entry name" value="CRISPR-assoc_prot_Cas5_N"/>
</dbReference>
<proteinExistence type="predicted"/>
<dbReference type="Proteomes" id="UP000244908">
    <property type="component" value="Chromosome"/>
</dbReference>
<dbReference type="EMBL" id="CP029185">
    <property type="protein sequence ID" value="AWH87650.1"/>
    <property type="molecule type" value="Genomic_DNA"/>
</dbReference>